<feature type="compositionally biased region" description="Polar residues" evidence="7">
    <location>
        <begin position="162"/>
        <end position="171"/>
    </location>
</feature>
<keyword evidence="6" id="KW-0539">Nucleus</keyword>
<evidence type="ECO:0000256" key="3">
    <source>
        <dbReference type="ARBA" id="ARBA00023015"/>
    </source>
</evidence>
<dbReference type="InterPro" id="IPR007219">
    <property type="entry name" value="XnlR_reg_dom"/>
</dbReference>
<reference evidence="9 10" key="1">
    <citation type="submission" date="2023-06" db="EMBL/GenBank/DDBJ databases">
        <title>Black Yeasts Isolated from many extreme environments.</title>
        <authorList>
            <person name="Coleine C."/>
            <person name="Stajich J.E."/>
            <person name="Selbmann L."/>
        </authorList>
    </citation>
    <scope>NUCLEOTIDE SEQUENCE [LARGE SCALE GENOMIC DNA]</scope>
    <source>
        <strain evidence="9 10">CCFEE 5887</strain>
    </source>
</reference>
<evidence type="ECO:0000256" key="6">
    <source>
        <dbReference type="ARBA" id="ARBA00023242"/>
    </source>
</evidence>
<evidence type="ECO:0000256" key="4">
    <source>
        <dbReference type="ARBA" id="ARBA00023125"/>
    </source>
</evidence>
<organism evidence="9 10">
    <name type="scientific">Vermiconidia calcicola</name>
    <dbReference type="NCBI Taxonomy" id="1690605"/>
    <lineage>
        <taxon>Eukaryota</taxon>
        <taxon>Fungi</taxon>
        <taxon>Dikarya</taxon>
        <taxon>Ascomycota</taxon>
        <taxon>Pezizomycotina</taxon>
        <taxon>Dothideomycetes</taxon>
        <taxon>Dothideomycetidae</taxon>
        <taxon>Mycosphaerellales</taxon>
        <taxon>Extremaceae</taxon>
        <taxon>Vermiconidia</taxon>
    </lineage>
</organism>
<dbReference type="GO" id="GO:0006351">
    <property type="term" value="P:DNA-templated transcription"/>
    <property type="evidence" value="ECO:0007669"/>
    <property type="project" value="InterPro"/>
</dbReference>
<dbReference type="Proteomes" id="UP001345827">
    <property type="component" value="Unassembled WGS sequence"/>
</dbReference>
<keyword evidence="4" id="KW-0238">DNA-binding</keyword>
<feature type="domain" description="Xylanolytic transcriptional activator regulatory" evidence="8">
    <location>
        <begin position="382"/>
        <end position="460"/>
    </location>
</feature>
<keyword evidence="2" id="KW-0862">Zinc</keyword>
<keyword evidence="1" id="KW-0479">Metal-binding</keyword>
<dbReference type="GO" id="GO:0003677">
    <property type="term" value="F:DNA binding"/>
    <property type="evidence" value="ECO:0007669"/>
    <property type="project" value="UniProtKB-KW"/>
</dbReference>
<dbReference type="AlphaFoldDB" id="A0AAV9Q7W3"/>
<keyword evidence="5" id="KW-0804">Transcription</keyword>
<feature type="region of interest" description="Disordered" evidence="7">
    <location>
        <begin position="162"/>
        <end position="206"/>
    </location>
</feature>
<keyword evidence="3" id="KW-0805">Transcription regulation</keyword>
<keyword evidence="10" id="KW-1185">Reference proteome</keyword>
<dbReference type="PANTHER" id="PTHR31313">
    <property type="entry name" value="TY1 ENHANCER ACTIVATOR"/>
    <property type="match status" value="1"/>
</dbReference>
<dbReference type="CDD" id="cd12148">
    <property type="entry name" value="fungal_TF_MHR"/>
    <property type="match status" value="1"/>
</dbReference>
<evidence type="ECO:0000256" key="7">
    <source>
        <dbReference type="SAM" id="MobiDB-lite"/>
    </source>
</evidence>
<evidence type="ECO:0000256" key="1">
    <source>
        <dbReference type="ARBA" id="ARBA00022723"/>
    </source>
</evidence>
<accession>A0AAV9Q7W3</accession>
<gene>
    <name evidence="9" type="ORF">LTR25_005512</name>
</gene>
<evidence type="ECO:0000256" key="5">
    <source>
        <dbReference type="ARBA" id="ARBA00023163"/>
    </source>
</evidence>
<feature type="region of interest" description="Disordered" evidence="7">
    <location>
        <begin position="48"/>
        <end position="88"/>
    </location>
</feature>
<dbReference type="InterPro" id="IPR051615">
    <property type="entry name" value="Transcr_Regulatory_Elem"/>
</dbReference>
<proteinExistence type="predicted"/>
<sequence length="560" mass="62376">MDSPNAQTASFITQNAFLGTTNASRIQSTFKTITELTGKLAEIEARFAQASQDQGSSEKRPSVDAIAPPAGPIQPSPDGGERLNPSSNVSNVAVPYNTANPDYSCLTPFAFRDVDLDFWDLFTDAQVSAARMPDMGQPSNMMVDYTISESWEDVIQEQPLSRISSVTSVGSRKTKPSSASQSPSSNHGFNTDSFEQVTQSSEDDITQQVTRRLGRMCLAEDGHMRYYGATSHFSMLPNDLRTLYPTDTRSLREEGETMIQRAHLGWIRDHEYELHLTALYFAWHNTFVNEVRKDVYFHEKELYYSGYDTPLFSPALENAILAIGALYSARQHSAIQESASDLFGARTRLYLEVEMDRPTIATTQAATILSAFESANGHDSRGWIYSGIAVQMTTDLGLHLHLDTKDSQLCPDEDTRGQEHLRRSLFWTVYAADMFHSTYSGRPYLLNKLRYDVPCVDVPDKGDWQPFHADGTPMILPSNFDGSAIESVKTHVTQMAIKLRKIYDSIYCGNGSTSEGAMILVPPLALQFQQWKASLPAALQVDYSKEQSHPAPAPIVLQLQ</sequence>
<dbReference type="PANTHER" id="PTHR31313:SF77">
    <property type="entry name" value="ZN(II)2CYS6 TRANSCRIPTION FACTOR (EUROFUNG)"/>
    <property type="match status" value="1"/>
</dbReference>
<dbReference type="GO" id="GO:0008270">
    <property type="term" value="F:zinc ion binding"/>
    <property type="evidence" value="ECO:0007669"/>
    <property type="project" value="InterPro"/>
</dbReference>
<comment type="caution">
    <text evidence="9">The sequence shown here is derived from an EMBL/GenBank/DDBJ whole genome shotgun (WGS) entry which is preliminary data.</text>
</comment>
<evidence type="ECO:0000313" key="10">
    <source>
        <dbReference type="Proteomes" id="UP001345827"/>
    </source>
</evidence>
<dbReference type="EMBL" id="JAXLQG010000008">
    <property type="protein sequence ID" value="KAK5536837.1"/>
    <property type="molecule type" value="Genomic_DNA"/>
</dbReference>
<evidence type="ECO:0000256" key="2">
    <source>
        <dbReference type="ARBA" id="ARBA00022833"/>
    </source>
</evidence>
<name>A0AAV9Q7W3_9PEZI</name>
<evidence type="ECO:0000259" key="8">
    <source>
        <dbReference type="SMART" id="SM00906"/>
    </source>
</evidence>
<feature type="compositionally biased region" description="Polar residues" evidence="7">
    <location>
        <begin position="186"/>
        <end position="206"/>
    </location>
</feature>
<dbReference type="SMART" id="SM00906">
    <property type="entry name" value="Fungal_trans"/>
    <property type="match status" value="1"/>
</dbReference>
<dbReference type="Pfam" id="PF04082">
    <property type="entry name" value="Fungal_trans"/>
    <property type="match status" value="1"/>
</dbReference>
<protein>
    <recommendedName>
        <fullName evidence="8">Xylanolytic transcriptional activator regulatory domain-containing protein</fullName>
    </recommendedName>
</protein>
<feature type="compositionally biased region" description="Low complexity" evidence="7">
    <location>
        <begin position="176"/>
        <end position="185"/>
    </location>
</feature>
<evidence type="ECO:0000313" key="9">
    <source>
        <dbReference type="EMBL" id="KAK5536837.1"/>
    </source>
</evidence>